<dbReference type="GeneID" id="118431593"/>
<evidence type="ECO:0000256" key="4">
    <source>
        <dbReference type="ARBA" id="ARBA00023098"/>
    </source>
</evidence>
<dbReference type="GO" id="GO:0008970">
    <property type="term" value="F:phospholipase A1 activity"/>
    <property type="evidence" value="ECO:0000318"/>
    <property type="project" value="GO_Central"/>
</dbReference>
<keyword evidence="3" id="KW-0378">Hydrolase</keyword>
<reference evidence="8" key="1">
    <citation type="journal article" date="2020" name="Nat. Ecol. Evol.">
        <title>Deeply conserved synteny resolves early events in vertebrate evolution.</title>
        <authorList>
            <person name="Simakov O."/>
            <person name="Marletaz F."/>
            <person name="Yue J.X."/>
            <person name="O'Connell B."/>
            <person name="Jenkins J."/>
            <person name="Brandt A."/>
            <person name="Calef R."/>
            <person name="Tung C.H."/>
            <person name="Huang T.K."/>
            <person name="Schmutz J."/>
            <person name="Satoh N."/>
            <person name="Yu J.K."/>
            <person name="Putnam N.H."/>
            <person name="Green R.E."/>
            <person name="Rokhsar D.S."/>
        </authorList>
    </citation>
    <scope>NUCLEOTIDE SEQUENCE [LARGE SCALE GENOMIC DNA]</scope>
    <source>
        <strain evidence="8">S238N-H82</strain>
    </source>
</reference>
<dbReference type="Pfam" id="PF04970">
    <property type="entry name" value="LRAT"/>
    <property type="match status" value="1"/>
</dbReference>
<keyword evidence="6" id="KW-0812">Transmembrane</keyword>
<sequence>MSLQRKISASKNASKTYCSPGDKMDPADVRRHNEDISFECEEGDLVEFPREGVHAHWVVYIGRGKVIHLTGESAKTAKVQEDRFWDVVGDSVAKINNYLDRERDVLPTDEIIEKARSKLGTKRYDAASYNCEHFATWCRYGVEWSQQVENAKTIGVVATVVTGVAAAAAAAVRLAP</sequence>
<feature type="region of interest" description="Disordered" evidence="5">
    <location>
        <begin position="1"/>
        <end position="26"/>
    </location>
</feature>
<dbReference type="GO" id="GO:0005737">
    <property type="term" value="C:cytoplasm"/>
    <property type="evidence" value="ECO:0000318"/>
    <property type="project" value="GO_Central"/>
</dbReference>
<keyword evidence="2" id="KW-0808">Transferase</keyword>
<name>A0A9J7MCH1_BRAFL</name>
<evidence type="ECO:0000259" key="7">
    <source>
        <dbReference type="PROSITE" id="PS51934"/>
    </source>
</evidence>
<organism evidence="8 9">
    <name type="scientific">Branchiostoma floridae</name>
    <name type="common">Florida lancelet</name>
    <name type="synonym">Amphioxus</name>
    <dbReference type="NCBI Taxonomy" id="7739"/>
    <lineage>
        <taxon>Eukaryota</taxon>
        <taxon>Metazoa</taxon>
        <taxon>Chordata</taxon>
        <taxon>Cephalochordata</taxon>
        <taxon>Leptocardii</taxon>
        <taxon>Amphioxiformes</taxon>
        <taxon>Branchiostomatidae</taxon>
        <taxon>Branchiostoma</taxon>
    </lineage>
</organism>
<feature type="transmembrane region" description="Helical" evidence="6">
    <location>
        <begin position="154"/>
        <end position="175"/>
    </location>
</feature>
<evidence type="ECO:0000256" key="1">
    <source>
        <dbReference type="ARBA" id="ARBA00007824"/>
    </source>
</evidence>
<comment type="similarity">
    <text evidence="1">Belongs to the H-rev107 family.</text>
</comment>
<dbReference type="Gene3D" id="3.90.1720.10">
    <property type="entry name" value="endopeptidase domain like (from Nostoc punctiforme)"/>
    <property type="match status" value="1"/>
</dbReference>
<feature type="compositionally biased region" description="Polar residues" evidence="5">
    <location>
        <begin position="1"/>
        <end position="17"/>
    </location>
</feature>
<keyword evidence="6" id="KW-0472">Membrane</keyword>
<dbReference type="OMA" id="ATQNCEH"/>
<dbReference type="GO" id="GO:0016410">
    <property type="term" value="F:N-acyltransferase activity"/>
    <property type="evidence" value="ECO:0000318"/>
    <property type="project" value="GO_Central"/>
</dbReference>
<dbReference type="InterPro" id="IPR051496">
    <property type="entry name" value="H-rev107_PLA/AT"/>
</dbReference>
<dbReference type="GO" id="GO:0004623">
    <property type="term" value="F:phospholipase A2 activity"/>
    <property type="evidence" value="ECO:0000318"/>
    <property type="project" value="GO_Central"/>
</dbReference>
<reference evidence="9" key="2">
    <citation type="submission" date="2025-08" db="UniProtKB">
        <authorList>
            <consortium name="RefSeq"/>
        </authorList>
    </citation>
    <scope>IDENTIFICATION</scope>
    <source>
        <strain evidence="9">S238N-H82</strain>
        <tissue evidence="9">Testes</tissue>
    </source>
</reference>
<dbReference type="InterPro" id="IPR007053">
    <property type="entry name" value="LRAT_dom"/>
</dbReference>
<feature type="domain" description="LRAT" evidence="7">
    <location>
        <begin position="46"/>
        <end position="147"/>
    </location>
</feature>
<keyword evidence="4" id="KW-0443">Lipid metabolism</keyword>
<proteinExistence type="inferred from homology"/>
<evidence type="ECO:0000256" key="6">
    <source>
        <dbReference type="SAM" id="Phobius"/>
    </source>
</evidence>
<dbReference type="Proteomes" id="UP000001554">
    <property type="component" value="Chromosome 15"/>
</dbReference>
<dbReference type="KEGG" id="bfo:118431593"/>
<dbReference type="PANTHER" id="PTHR13943:SF77">
    <property type="entry name" value="LRAT DOMAIN-CONTAINING PROTEIN"/>
    <property type="match status" value="1"/>
</dbReference>
<keyword evidence="6" id="KW-1133">Transmembrane helix</keyword>
<evidence type="ECO:0000256" key="5">
    <source>
        <dbReference type="SAM" id="MobiDB-lite"/>
    </source>
</evidence>
<evidence type="ECO:0000256" key="3">
    <source>
        <dbReference type="ARBA" id="ARBA00022801"/>
    </source>
</evidence>
<dbReference type="GO" id="GO:0070292">
    <property type="term" value="P:N-acylphosphatidylethanolamine metabolic process"/>
    <property type="evidence" value="ECO:0000318"/>
    <property type="project" value="GO_Central"/>
</dbReference>
<protein>
    <submittedName>
        <fullName evidence="9">Phospholipase A and acyltransferase 4-like</fullName>
    </submittedName>
</protein>
<evidence type="ECO:0000313" key="9">
    <source>
        <dbReference type="RefSeq" id="XP_035698727.1"/>
    </source>
</evidence>
<dbReference type="RefSeq" id="XP_035698727.1">
    <property type="nucleotide sequence ID" value="XM_035842834.1"/>
</dbReference>
<evidence type="ECO:0000313" key="8">
    <source>
        <dbReference type="Proteomes" id="UP000001554"/>
    </source>
</evidence>
<dbReference type="PANTHER" id="PTHR13943">
    <property type="entry name" value="HRAS-LIKE SUPPRESSOR - RELATED"/>
    <property type="match status" value="1"/>
</dbReference>
<keyword evidence="8" id="KW-1185">Reference proteome</keyword>
<evidence type="ECO:0000256" key="2">
    <source>
        <dbReference type="ARBA" id="ARBA00022679"/>
    </source>
</evidence>
<dbReference type="OrthoDB" id="421951at2759"/>
<dbReference type="PROSITE" id="PS51934">
    <property type="entry name" value="LRAT"/>
    <property type="match status" value="1"/>
</dbReference>
<accession>A0A9J7MCH1</accession>
<gene>
    <name evidence="9" type="primary">LOC118431593</name>
</gene>
<dbReference type="AlphaFoldDB" id="A0A9J7MCH1"/>